<dbReference type="InterPro" id="IPR000719">
    <property type="entry name" value="Prot_kinase_dom"/>
</dbReference>
<dbReference type="PROSITE" id="PS50011">
    <property type="entry name" value="PROTEIN_KINASE_DOM"/>
    <property type="match status" value="1"/>
</dbReference>
<protein>
    <recommendedName>
        <fullName evidence="2">Protein kinase domain-containing protein</fullName>
    </recommendedName>
</protein>
<evidence type="ECO:0000259" key="2">
    <source>
        <dbReference type="PROSITE" id="PS50011"/>
    </source>
</evidence>
<feature type="domain" description="Protein kinase" evidence="2">
    <location>
        <begin position="1845"/>
        <end position="2181"/>
    </location>
</feature>
<feature type="transmembrane region" description="Helical" evidence="1">
    <location>
        <begin position="1885"/>
        <end position="1907"/>
    </location>
</feature>
<dbReference type="Proteomes" id="UP001281761">
    <property type="component" value="Unassembled WGS sequence"/>
</dbReference>
<reference evidence="3 4" key="1">
    <citation type="journal article" date="2022" name="bioRxiv">
        <title>Genomics of Preaxostyla Flagellates Illuminates Evolutionary Transitions and the Path Towards Mitochondrial Loss.</title>
        <authorList>
            <person name="Novak L.V.F."/>
            <person name="Treitli S.C."/>
            <person name="Pyrih J."/>
            <person name="Halakuc P."/>
            <person name="Pipaliya S.V."/>
            <person name="Vacek V."/>
            <person name="Brzon O."/>
            <person name="Soukal P."/>
            <person name="Eme L."/>
            <person name="Dacks J.B."/>
            <person name="Karnkowska A."/>
            <person name="Elias M."/>
            <person name="Hampl V."/>
        </authorList>
    </citation>
    <scope>NUCLEOTIDE SEQUENCE [LARGE SCALE GENOMIC DNA]</scope>
    <source>
        <strain evidence="3">NAU3</strain>
        <tissue evidence="3">Gut</tissue>
    </source>
</reference>
<dbReference type="InterPro" id="IPR001245">
    <property type="entry name" value="Ser-Thr/Tyr_kinase_cat_dom"/>
</dbReference>
<dbReference type="SUPFAM" id="SSF56112">
    <property type="entry name" value="Protein kinase-like (PK-like)"/>
    <property type="match status" value="1"/>
</dbReference>
<keyword evidence="1" id="KW-0812">Transmembrane</keyword>
<dbReference type="EMBL" id="JARBJD010000134">
    <property type="protein sequence ID" value="KAK2950541.1"/>
    <property type="molecule type" value="Genomic_DNA"/>
</dbReference>
<dbReference type="Gene3D" id="1.10.510.10">
    <property type="entry name" value="Transferase(Phosphotransferase) domain 1"/>
    <property type="match status" value="1"/>
</dbReference>
<gene>
    <name evidence="3" type="ORF">BLNAU_14535</name>
</gene>
<evidence type="ECO:0000256" key="1">
    <source>
        <dbReference type="SAM" id="Phobius"/>
    </source>
</evidence>
<name>A0ABQ9XDH3_9EUKA</name>
<evidence type="ECO:0000313" key="3">
    <source>
        <dbReference type="EMBL" id="KAK2950541.1"/>
    </source>
</evidence>
<dbReference type="InterPro" id="IPR011009">
    <property type="entry name" value="Kinase-like_dom_sf"/>
</dbReference>
<keyword evidence="4" id="KW-1185">Reference proteome</keyword>
<keyword evidence="1" id="KW-1133">Transmembrane helix</keyword>
<evidence type="ECO:0000313" key="4">
    <source>
        <dbReference type="Proteomes" id="UP001281761"/>
    </source>
</evidence>
<dbReference type="Pfam" id="PF07714">
    <property type="entry name" value="PK_Tyr_Ser-Thr"/>
    <property type="match status" value="1"/>
</dbReference>
<comment type="caution">
    <text evidence="3">The sequence shown here is derived from an EMBL/GenBank/DDBJ whole genome shotgun (WGS) entry which is preliminary data.</text>
</comment>
<keyword evidence="1" id="KW-0472">Membrane</keyword>
<proteinExistence type="predicted"/>
<accession>A0ABQ9XDH3</accession>
<organism evidence="3 4">
    <name type="scientific">Blattamonas nauphoetae</name>
    <dbReference type="NCBI Taxonomy" id="2049346"/>
    <lineage>
        <taxon>Eukaryota</taxon>
        <taxon>Metamonada</taxon>
        <taxon>Preaxostyla</taxon>
        <taxon>Oxymonadida</taxon>
        <taxon>Blattamonas</taxon>
    </lineage>
</organism>
<sequence>MRVDSGQSPFVVTGRQEAENSEETLIYIVASVLLSSDSIIGATASILADSGNLGLSVSVMSCDMDSTRIGSWNGLLVDRQQPATSNTDMVKIETLLSDCRLENVTGAPTHRYADGGSKLWSQRLLSNSISNSSSVLSGTVIRDFNDGGDLLCANTTITSCSTSTVPQITRNQIEASILHPYILPNLRRHTSKDGKYEWKDSAFGQGTVFDFYDYSRQGARFYDMGVNFFFSTRDDSIHFTRCHFSYIDGTDSSDGKYRGASGTAILVRCPSSLLVEHCTFESCYSSVFSGAIHIEMEHQTPSLTILSSSFLDCYSGYFITPSTITQFSLGPTTIHDCRFTHSTSVENIHAISSEAIIASNCQFSIVDHPSNPFAFIICRTHADFRCCSFNSLTQLDFDAESERPWAISYLGCVSNSKAAESGVTFGLFTPTIGEEEDEVVAEGSLSSTLTDYPSAETIFVGAGDFGEFEISTRRVTLKGWQKFVPASSSSSFVTELSGRVQTDGDCHLSNLHLAPPSTRHSIVLSNGVCSLTGILIDGIDNQTVPLFVFSGQDAFITVIDSKFRNIHNDEATLIEVNSGATFSLDTSIFQHISLSASVISVLQQGSISVSKTSFTDINTTGSGPAALDIESPKSVYFDSPFFHQCCSDQGEAGAIRLVTSSTDPLEKVNLFCLTNRGADNAPTDILFDGLSKEECESFLSNSKHFGVGPHFGWKNGEDVGTADTRQQDSLSFELCSFPGFATQVIDDRLMLRPSDLEFSTLLNRITPSSRLHLSVTLHLETNLVQKPFELDKKSILLSPGYAHRQHERIQLEQALSEDVSLAVLKNRGSLDLYALIVLVDSRNTAAMFIVTDETSTLSLITCIVVGDDGSVHRPFIQSQGQVSLNEIHFCDMNFGSRSCIELNGGYFFCYSGSRTWLMTSAINLTTTGNGAFLSSTNQTGLVLGTLSLINCSAQSGGALFLEEPREVSLSTVHFVGCSARDDGGAVKVIDETGRTEMYLRMDCVNCTARRGGGLFLFLNERSTVRIETLTALDNFGPIYQNHTFENCIAEQGGGIFIDGNSLPDTFRLVDVSFNNWNTIGLGTDMYFGEGLVVEQVESLVAELHELCPSMSRQSTDLSKLCHVHIAGSSPPRSFNLQFPKIILKATDSDILSPLARAQVNHFFEIVQYVHCKDEEGQNLKTEIIIKSSFYLSERGYCTDQILSFISDPDEEENYPVSIKHDGNGPLEEHVVLEIRADATIEFHDLIILVQNPAQMMLLTDTSAEGLVDGCSFKYDPAPGSHVLIDVALFEVVDGTLTLKNTIFTLDGDEVDFGADDFFVTKAPFVLVSPSTSLSASPTVIMDNLTFQRMRLGDGVEALMVFDVSASVSVNDLKFVECNQPNTEEATQIAVTGSNLERVDVSKWNGFSFLTPTDTLNVGMDRGAVSGSIWKVFPLRVLLIHFTNTTIKTEVSGRDLVGCGEGKWSCRGLIRAGKNLGGDTTCTISVVESSFLDGVFDPATKLTSVHSSGSKSTIVVSKEGVIVNSPDGGQPPFLTLTRLSFSLPPSLDSDSLMKSLGGELKIDTCWFVSSSPIDFSLLSATGGIATIENIVISELQYSSILIKLVELESATVQSVKLADLNDVTLFSAEGTPDRRWTLTITKCSFKGSETERNEEQDENKNLCTWGSGAFELKNCNSEVSWTTFSHLRQGAIHATNSNVTFQQSSLTNNGISTGLFPSARQNIRCVGASRIVFETSPVGAGEEKNAWVSGDSECVVEGVVGEERKLFFEPTLDSSSSSSTLNKKEKKYEVSIVGTTLIPCGLSLEVFVNEDSSTKRVLLPLSEIASEWNETSLSLVIPTTRLSSLSNTPQWLGRISFGGQYTTDSFEMKLSAKMARANELKKTLPWLIPLIVVLSILVVVGIVLVVCCRRRKQKTPTNASEMEPQLPVEDEKMDELIHTPSHPPNSALSTLNSKRISAEDQQTQLPPVSIESSISLPAVQYIEALTCAGKLEMALVRKQDTLYARLHTEQGRKMALTTESVRQQLLRGIQNVWETDRQAPILTKLSSHVVMVDFASNVFLNINSDATIPENAQNKQATLLEQKRWSAPELDEETGQNSAGEQKEIDYSKAAVFSLGLILWELETGLVPFGEVDAMNAQRQLGVGSTLKMEGIKDETMKDAISQCISLNAKDRPTLAELNELINPKKDFPPLPSNCSDS</sequence>